<evidence type="ECO:0000313" key="20">
    <source>
        <dbReference type="EMBL" id="MFD2673782.1"/>
    </source>
</evidence>
<evidence type="ECO:0000256" key="11">
    <source>
        <dbReference type="ARBA" id="ARBA00023008"/>
    </source>
</evidence>
<evidence type="ECO:0000256" key="12">
    <source>
        <dbReference type="ARBA" id="ARBA00023136"/>
    </source>
</evidence>
<dbReference type="PROSITE" id="PS00078">
    <property type="entry name" value="COX2"/>
    <property type="match status" value="1"/>
</dbReference>
<evidence type="ECO:0000313" key="21">
    <source>
        <dbReference type="Proteomes" id="UP001597453"/>
    </source>
</evidence>
<dbReference type="SUPFAM" id="SSF81464">
    <property type="entry name" value="Cytochrome c oxidase subunit II-like, transmembrane region"/>
    <property type="match status" value="1"/>
</dbReference>
<feature type="chain" id="PRO_5045537243" description="cytochrome-c oxidase" evidence="18">
    <location>
        <begin position="24"/>
        <end position="304"/>
    </location>
</feature>
<evidence type="ECO:0000256" key="4">
    <source>
        <dbReference type="ARBA" id="ARBA00022448"/>
    </source>
</evidence>
<feature type="region of interest" description="Disordered" evidence="16">
    <location>
        <begin position="278"/>
        <end position="304"/>
    </location>
</feature>
<evidence type="ECO:0000256" key="18">
    <source>
        <dbReference type="SAM" id="SignalP"/>
    </source>
</evidence>
<evidence type="ECO:0000256" key="14">
    <source>
        <dbReference type="ARBA" id="ARBA00031399"/>
    </source>
</evidence>
<keyword evidence="18" id="KW-0732">Signal</keyword>
<feature type="transmembrane region" description="Helical" evidence="17">
    <location>
        <begin position="97"/>
        <end position="115"/>
    </location>
</feature>
<proteinExistence type="inferred from homology"/>
<dbReference type="Pfam" id="PF00116">
    <property type="entry name" value="COX2"/>
    <property type="match status" value="1"/>
</dbReference>
<accession>A0ABW5RI80</accession>
<name>A0ABW5RI80_9MICO</name>
<evidence type="ECO:0000256" key="7">
    <source>
        <dbReference type="ARBA" id="ARBA00022723"/>
    </source>
</evidence>
<gene>
    <name evidence="20" type="primary">coxB</name>
    <name evidence="20" type="ORF">ACFSUQ_00455</name>
</gene>
<dbReference type="InterPro" id="IPR002429">
    <property type="entry name" value="CcO_II-like_C"/>
</dbReference>
<evidence type="ECO:0000256" key="17">
    <source>
        <dbReference type="SAM" id="Phobius"/>
    </source>
</evidence>
<dbReference type="InterPro" id="IPR036257">
    <property type="entry name" value="Cyt_c_oxidase_su2_TM_sf"/>
</dbReference>
<dbReference type="RefSeq" id="WP_245610496.1">
    <property type="nucleotide sequence ID" value="NZ_JBHUNF010000001.1"/>
</dbReference>
<comment type="caution">
    <text evidence="20">The sequence shown here is derived from an EMBL/GenBank/DDBJ whole genome shotgun (WGS) entry which is preliminary data.</text>
</comment>
<evidence type="ECO:0000259" key="19">
    <source>
        <dbReference type="PROSITE" id="PS50857"/>
    </source>
</evidence>
<keyword evidence="12 17" id="KW-0472">Membrane</keyword>
<keyword evidence="10 17" id="KW-1133">Transmembrane helix</keyword>
<feature type="transmembrane region" description="Helical" evidence="17">
    <location>
        <begin position="55"/>
        <end position="76"/>
    </location>
</feature>
<feature type="signal peptide" evidence="18">
    <location>
        <begin position="1"/>
        <end position="23"/>
    </location>
</feature>
<evidence type="ECO:0000256" key="10">
    <source>
        <dbReference type="ARBA" id="ARBA00022989"/>
    </source>
</evidence>
<dbReference type="Gene3D" id="1.10.287.90">
    <property type="match status" value="1"/>
</dbReference>
<keyword evidence="21" id="KW-1185">Reference proteome</keyword>
<reference evidence="21" key="1">
    <citation type="journal article" date="2019" name="Int. J. Syst. Evol. Microbiol.">
        <title>The Global Catalogue of Microorganisms (GCM) 10K type strain sequencing project: providing services to taxonomists for standard genome sequencing and annotation.</title>
        <authorList>
            <consortium name="The Broad Institute Genomics Platform"/>
            <consortium name="The Broad Institute Genome Sequencing Center for Infectious Disease"/>
            <person name="Wu L."/>
            <person name="Ma J."/>
        </authorList>
    </citation>
    <scope>NUCLEOTIDE SEQUENCE [LARGE SCALE GENOMIC DNA]</scope>
    <source>
        <strain evidence="21">TISTR 1511</strain>
    </source>
</reference>
<dbReference type="InterPro" id="IPR008972">
    <property type="entry name" value="Cupredoxin"/>
</dbReference>
<evidence type="ECO:0000256" key="8">
    <source>
        <dbReference type="ARBA" id="ARBA00022967"/>
    </source>
</evidence>
<sequence>MRKNYRKAAGALSLAVISSLALAGCTEQQLGAYMPGQVGTSDKGDLIGTFWTNSWVVLMGVGLLAWSLVIWATVAYRRRKNETGMPGQMRYHMPVEILFTVLPIVLVAGFFAFTARDEAIAIEVTPEDERDVHIEVYGKQWAWDFNYLEVEGSEFDGGVYFEGEQGREKRDAEGKATGELQDEKLPVVYVPVGANVTFDLKSRDVAHSFWVPEFHYKLDTIPGKTNTFSITVEREGEYIGKCAELCGEYHSMMLFKVKAVSAEEYNAYIQSLRDAGQTGARGDEYNRNDQNPGTSVPEIQHEQH</sequence>
<keyword evidence="4" id="KW-0813">Transport</keyword>
<keyword evidence="11" id="KW-0186">Copper</keyword>
<dbReference type="InterPro" id="IPR045187">
    <property type="entry name" value="CcO_II"/>
</dbReference>
<dbReference type="NCBIfam" id="TIGR02866">
    <property type="entry name" value="CoxB"/>
    <property type="match status" value="1"/>
</dbReference>
<dbReference type="EMBL" id="JBHUNF010000001">
    <property type="protein sequence ID" value="MFD2673782.1"/>
    <property type="molecule type" value="Genomic_DNA"/>
</dbReference>
<keyword evidence="8" id="KW-1278">Translocase</keyword>
<organism evidence="20 21">
    <name type="scientific">Gulosibacter bifidus</name>
    <dbReference type="NCBI Taxonomy" id="272239"/>
    <lineage>
        <taxon>Bacteria</taxon>
        <taxon>Bacillati</taxon>
        <taxon>Actinomycetota</taxon>
        <taxon>Actinomycetes</taxon>
        <taxon>Micrococcales</taxon>
        <taxon>Microbacteriaceae</taxon>
        <taxon>Gulosibacter</taxon>
    </lineage>
</organism>
<dbReference type="PANTHER" id="PTHR22888:SF9">
    <property type="entry name" value="CYTOCHROME C OXIDASE SUBUNIT 2"/>
    <property type="match status" value="1"/>
</dbReference>
<evidence type="ECO:0000256" key="2">
    <source>
        <dbReference type="ARBA" id="ARBA00007866"/>
    </source>
</evidence>
<dbReference type="PROSITE" id="PS50857">
    <property type="entry name" value="COX2_CUA"/>
    <property type="match status" value="1"/>
</dbReference>
<keyword evidence="7" id="KW-0479">Metal-binding</keyword>
<keyword evidence="6 17" id="KW-0812">Transmembrane</keyword>
<evidence type="ECO:0000256" key="16">
    <source>
        <dbReference type="SAM" id="MobiDB-lite"/>
    </source>
</evidence>
<comment type="similarity">
    <text evidence="2">Belongs to the cytochrome c oxidase subunit 2 family.</text>
</comment>
<feature type="domain" description="Cytochrome oxidase subunit II copper A binding" evidence="19">
    <location>
        <begin position="129"/>
        <end position="271"/>
    </location>
</feature>
<dbReference type="PANTHER" id="PTHR22888">
    <property type="entry name" value="CYTOCHROME C OXIDASE, SUBUNIT II"/>
    <property type="match status" value="1"/>
</dbReference>
<dbReference type="PRINTS" id="PR01166">
    <property type="entry name" value="CYCOXIDASEII"/>
</dbReference>
<dbReference type="Proteomes" id="UP001597453">
    <property type="component" value="Unassembled WGS sequence"/>
</dbReference>
<evidence type="ECO:0000256" key="5">
    <source>
        <dbReference type="ARBA" id="ARBA00022660"/>
    </source>
</evidence>
<dbReference type="SUPFAM" id="SSF49503">
    <property type="entry name" value="Cupredoxins"/>
    <property type="match status" value="1"/>
</dbReference>
<evidence type="ECO:0000256" key="3">
    <source>
        <dbReference type="ARBA" id="ARBA00012949"/>
    </source>
</evidence>
<dbReference type="PROSITE" id="PS51257">
    <property type="entry name" value="PROKAR_LIPOPROTEIN"/>
    <property type="match status" value="1"/>
</dbReference>
<comment type="subcellular location">
    <subcellularLocation>
        <location evidence="1">Membrane</location>
        <topology evidence="1">Multi-pass membrane protein</topology>
    </subcellularLocation>
</comment>
<evidence type="ECO:0000256" key="13">
    <source>
        <dbReference type="ARBA" id="ARBA00024688"/>
    </source>
</evidence>
<keyword evidence="9" id="KW-0249">Electron transport</keyword>
<keyword evidence="5" id="KW-0679">Respiratory chain</keyword>
<evidence type="ECO:0000256" key="6">
    <source>
        <dbReference type="ARBA" id="ARBA00022692"/>
    </source>
</evidence>
<dbReference type="InterPro" id="IPR001505">
    <property type="entry name" value="Copper_CuA"/>
</dbReference>
<dbReference type="Gene3D" id="2.60.40.420">
    <property type="entry name" value="Cupredoxins - blue copper proteins"/>
    <property type="match status" value="1"/>
</dbReference>
<dbReference type="EC" id="7.1.1.9" evidence="3"/>
<comment type="function">
    <text evidence="13">Subunits I and II form the functional core of the enzyme complex. Electrons originating in cytochrome c are transferred via heme a and Cu(A) to the binuclear center formed by heme a3 and Cu(B).</text>
</comment>
<evidence type="ECO:0000256" key="9">
    <source>
        <dbReference type="ARBA" id="ARBA00022982"/>
    </source>
</evidence>
<evidence type="ECO:0000256" key="15">
    <source>
        <dbReference type="ARBA" id="ARBA00047816"/>
    </source>
</evidence>
<evidence type="ECO:0000256" key="1">
    <source>
        <dbReference type="ARBA" id="ARBA00004141"/>
    </source>
</evidence>
<dbReference type="InterPro" id="IPR014222">
    <property type="entry name" value="Cyt_c_oxidase_su2"/>
</dbReference>
<protein>
    <recommendedName>
        <fullName evidence="3">cytochrome-c oxidase</fullName>
        <ecNumber evidence="3">7.1.1.9</ecNumber>
    </recommendedName>
    <alternativeName>
        <fullName evidence="14">Cytochrome aa3 subunit 2</fullName>
    </alternativeName>
</protein>
<comment type="catalytic activity">
    <reaction evidence="15">
        <text>4 Fe(II)-[cytochrome c] + O2 + 8 H(+)(in) = 4 Fe(III)-[cytochrome c] + 2 H2O + 4 H(+)(out)</text>
        <dbReference type="Rhea" id="RHEA:11436"/>
        <dbReference type="Rhea" id="RHEA-COMP:10350"/>
        <dbReference type="Rhea" id="RHEA-COMP:14399"/>
        <dbReference type="ChEBI" id="CHEBI:15377"/>
        <dbReference type="ChEBI" id="CHEBI:15378"/>
        <dbReference type="ChEBI" id="CHEBI:15379"/>
        <dbReference type="ChEBI" id="CHEBI:29033"/>
        <dbReference type="ChEBI" id="CHEBI:29034"/>
        <dbReference type="EC" id="7.1.1.9"/>
    </reaction>
</comment>